<dbReference type="EMBL" id="CDSF01000001">
    <property type="protein sequence ID" value="CEO94325.1"/>
    <property type="molecule type" value="Genomic_DNA"/>
</dbReference>
<keyword evidence="9" id="KW-0496">Mitochondrion</keyword>
<feature type="transmembrane region" description="Helical" evidence="6">
    <location>
        <begin position="74"/>
        <end position="92"/>
    </location>
</feature>
<dbReference type="GO" id="GO:0055088">
    <property type="term" value="P:lipid homeostasis"/>
    <property type="evidence" value="ECO:0007669"/>
    <property type="project" value="TreeGrafter"/>
</dbReference>
<dbReference type="AlphaFoldDB" id="A0A0G4IGU2"/>
<dbReference type="PROSITE" id="PS50922">
    <property type="entry name" value="TLC"/>
    <property type="match status" value="1"/>
</dbReference>
<keyword evidence="2 5" id="KW-0812">Transmembrane</keyword>
<geneLocation type="mitochondrion" evidence="9"/>
<feature type="transmembrane region" description="Helical" evidence="6">
    <location>
        <begin position="239"/>
        <end position="257"/>
    </location>
</feature>
<reference evidence="8 10" key="1">
    <citation type="submission" date="2015-02" db="EMBL/GenBank/DDBJ databases">
        <authorList>
            <person name="Chooi Y.-H."/>
        </authorList>
    </citation>
    <scope>NUCLEOTIDE SEQUENCE [LARGE SCALE GENOMIC DNA]</scope>
    <source>
        <strain evidence="8">E3</strain>
    </source>
</reference>
<feature type="transmembrane region" description="Helical" evidence="6">
    <location>
        <begin position="27"/>
        <end position="53"/>
    </location>
</feature>
<keyword evidence="3 6" id="KW-1133">Transmembrane helix</keyword>
<evidence type="ECO:0000313" key="10">
    <source>
        <dbReference type="Proteomes" id="UP000039324"/>
    </source>
</evidence>
<evidence type="ECO:0000256" key="4">
    <source>
        <dbReference type="ARBA" id="ARBA00023136"/>
    </source>
</evidence>
<accession>A0A0G4IGU2</accession>
<evidence type="ECO:0000256" key="5">
    <source>
        <dbReference type="PROSITE-ProRule" id="PRU00205"/>
    </source>
</evidence>
<feature type="transmembrane region" description="Helical" evidence="6">
    <location>
        <begin position="107"/>
        <end position="128"/>
    </location>
</feature>
<dbReference type="OrthoDB" id="506011at2759"/>
<evidence type="ECO:0000313" key="8">
    <source>
        <dbReference type="EMBL" id="CEO94325.1"/>
    </source>
</evidence>
<evidence type="ECO:0000256" key="6">
    <source>
        <dbReference type="SAM" id="Phobius"/>
    </source>
</evidence>
<comment type="subcellular location">
    <subcellularLocation>
        <location evidence="1">Membrane</location>
        <topology evidence="1">Multi-pass membrane protein</topology>
    </subcellularLocation>
</comment>
<dbReference type="EMBL" id="OVEO01000006">
    <property type="protein sequence ID" value="SPQ96674.1"/>
    <property type="molecule type" value="Genomic_DNA"/>
</dbReference>
<name>A0A0G4IGU2_PLABS</name>
<dbReference type="GO" id="GO:0016020">
    <property type="term" value="C:membrane"/>
    <property type="evidence" value="ECO:0007669"/>
    <property type="project" value="UniProtKB-SubCell"/>
</dbReference>
<dbReference type="PANTHER" id="PTHR13439">
    <property type="entry name" value="CT120 PROTEIN"/>
    <property type="match status" value="1"/>
</dbReference>
<proteinExistence type="predicted"/>
<evidence type="ECO:0000259" key="7">
    <source>
        <dbReference type="PROSITE" id="PS50922"/>
    </source>
</evidence>
<protein>
    <recommendedName>
        <fullName evidence="7">TLC domain-containing protein</fullName>
    </recommendedName>
</protein>
<dbReference type="Proteomes" id="UP000290189">
    <property type="component" value="Unassembled WGS sequence"/>
</dbReference>
<evidence type="ECO:0000256" key="1">
    <source>
        <dbReference type="ARBA" id="ARBA00004141"/>
    </source>
</evidence>
<dbReference type="GO" id="GO:0005783">
    <property type="term" value="C:endoplasmic reticulum"/>
    <property type="evidence" value="ECO:0007669"/>
    <property type="project" value="TreeGrafter"/>
</dbReference>
<feature type="domain" description="TLC" evidence="7">
    <location>
        <begin position="65"/>
        <end position="268"/>
    </location>
</feature>
<evidence type="ECO:0000256" key="3">
    <source>
        <dbReference type="ARBA" id="ARBA00022989"/>
    </source>
</evidence>
<keyword evidence="4 5" id="KW-0472">Membrane</keyword>
<dbReference type="PANTHER" id="PTHR13439:SF0">
    <property type="entry name" value="TOPOISOMERASE I DAMAGE AFFECTED PROTEIN 4"/>
    <property type="match status" value="1"/>
</dbReference>
<dbReference type="InterPro" id="IPR050846">
    <property type="entry name" value="TLCD"/>
</dbReference>
<gene>
    <name evidence="8" type="ORF">PBRA_000110</name>
    <name evidence="9" type="ORF">PLBR_LOCUS3889</name>
</gene>
<evidence type="ECO:0000256" key="2">
    <source>
        <dbReference type="ARBA" id="ARBA00022692"/>
    </source>
</evidence>
<evidence type="ECO:0000313" key="9">
    <source>
        <dbReference type="EMBL" id="SPQ96674.1"/>
    </source>
</evidence>
<evidence type="ECO:0000313" key="11">
    <source>
        <dbReference type="Proteomes" id="UP000290189"/>
    </source>
</evidence>
<keyword evidence="10" id="KW-1185">Reference proteome</keyword>
<dbReference type="Proteomes" id="UP000039324">
    <property type="component" value="Unassembled WGS sequence"/>
</dbReference>
<feature type="transmembrane region" description="Helical" evidence="6">
    <location>
        <begin position="195"/>
        <end position="219"/>
    </location>
</feature>
<dbReference type="InterPro" id="IPR006634">
    <property type="entry name" value="TLC-dom"/>
</dbReference>
<reference evidence="9 11" key="2">
    <citation type="submission" date="2018-03" db="EMBL/GenBank/DDBJ databases">
        <authorList>
            <person name="Fogelqvist J."/>
        </authorList>
    </citation>
    <scope>NUCLEOTIDE SEQUENCE [LARGE SCALE GENOMIC DNA]</scope>
</reference>
<organism evidence="8 10">
    <name type="scientific">Plasmodiophora brassicae</name>
    <name type="common">Clubroot disease agent</name>
    <dbReference type="NCBI Taxonomy" id="37360"/>
    <lineage>
        <taxon>Eukaryota</taxon>
        <taxon>Sar</taxon>
        <taxon>Rhizaria</taxon>
        <taxon>Endomyxa</taxon>
        <taxon>Phytomyxea</taxon>
        <taxon>Plasmodiophorida</taxon>
        <taxon>Plasmodiophoridae</taxon>
        <taxon>Plasmodiophora</taxon>
    </lineage>
</organism>
<sequence length="280" mass="31618">MVCRGSSCLFGYPMPLDTTCMTFKQNQWVFCTGMFVAGLTFCSVLYVIAYFALKPWLTRRGLKPIDVEDAAIRVVSVVHALWVALPFTYALATESLPTTFTSHFPCATFVISASLGYFAFDTVALLHYSHCKGKSWKADASMFVHHFFAAGGEWMTLVRHVGGNLVAALMLSEYTTPMLHLLYVLERASYLGDNLLTKLMCAMFIILWIVFRIGVSAYFVVYLVKHWSDFVLLSLSNRVLYISVTIFFNCINLFWFYKILQKGARMASKTPRNAAAKKAD</sequence>
<dbReference type="SMART" id="SM00724">
    <property type="entry name" value="TLC"/>
    <property type="match status" value="1"/>
</dbReference>
<dbReference type="Pfam" id="PF03798">
    <property type="entry name" value="TRAM_LAG1_CLN8"/>
    <property type="match status" value="1"/>
</dbReference>